<protein>
    <submittedName>
        <fullName evidence="2">Uncharacterized protein</fullName>
    </submittedName>
</protein>
<dbReference type="KEGG" id="mrub:DEO27_026860"/>
<feature type="compositionally biased region" description="Basic and acidic residues" evidence="1">
    <location>
        <begin position="183"/>
        <end position="211"/>
    </location>
</feature>
<keyword evidence="3" id="KW-1185">Reference proteome</keyword>
<evidence type="ECO:0000313" key="2">
    <source>
        <dbReference type="EMBL" id="QEM13478.1"/>
    </source>
</evidence>
<dbReference type="AlphaFoldDB" id="A0A5C1I7F3"/>
<sequence length="211" mass="22541">MIDNNMTNERLRALFETHPGVDVVFIAADGMPFLYDLAAQSHAQRLFDKNVLEISREDLEDYSPETFADGLGGEIIPAVAPLHPSIAGPYSEFLQTQGGGFTPECGGVIVPPSNILAHEEQTPRNLVHEALAAAIAQVRPIAEATAEKIAPLIMDIASQSGAKPDSEQTPGVSALEVAYNTPEAERTPTQKGLITKDQKAKAAVEEKGEAN</sequence>
<gene>
    <name evidence="2" type="ORF">DEO27_026860</name>
</gene>
<dbReference type="EMBL" id="CP043450">
    <property type="protein sequence ID" value="QEM13478.1"/>
    <property type="molecule type" value="Genomic_DNA"/>
</dbReference>
<organism evidence="2 3">
    <name type="scientific">Mucilaginibacter rubeus</name>
    <dbReference type="NCBI Taxonomy" id="2027860"/>
    <lineage>
        <taxon>Bacteria</taxon>
        <taxon>Pseudomonadati</taxon>
        <taxon>Bacteroidota</taxon>
        <taxon>Sphingobacteriia</taxon>
        <taxon>Sphingobacteriales</taxon>
        <taxon>Sphingobacteriaceae</taxon>
        <taxon>Mucilaginibacter</taxon>
    </lineage>
</organism>
<evidence type="ECO:0000256" key="1">
    <source>
        <dbReference type="SAM" id="MobiDB-lite"/>
    </source>
</evidence>
<feature type="region of interest" description="Disordered" evidence="1">
    <location>
        <begin position="180"/>
        <end position="211"/>
    </location>
</feature>
<dbReference type="RefSeq" id="WP_112574849.1">
    <property type="nucleotide sequence ID" value="NZ_CP043450.1"/>
</dbReference>
<name>A0A5C1I7F3_9SPHI</name>
<dbReference type="Proteomes" id="UP000251402">
    <property type="component" value="Chromosome"/>
</dbReference>
<proteinExistence type="predicted"/>
<reference evidence="2" key="1">
    <citation type="submission" date="2019-08" db="EMBL/GenBank/DDBJ databases">
        <title>Comparative genome analysis confer to the adaptation heavy metal polluted environment.</title>
        <authorList>
            <person name="Li Y."/>
        </authorList>
    </citation>
    <scope>NUCLEOTIDE SEQUENCE [LARGE SCALE GENOMIC DNA]</scope>
    <source>
        <strain evidence="2">P1</strain>
    </source>
</reference>
<evidence type="ECO:0000313" key="3">
    <source>
        <dbReference type="Proteomes" id="UP000251402"/>
    </source>
</evidence>
<accession>A0A5C1I7F3</accession>